<keyword evidence="1 8" id="KW-0121">Carboxypeptidase</keyword>
<dbReference type="PIRSF" id="PIRSF006615">
    <property type="entry name" value="Zn_crbxpep_Taq"/>
    <property type="match status" value="1"/>
</dbReference>
<dbReference type="EC" id="3.4.17.19" evidence="8"/>
<evidence type="ECO:0000256" key="10">
    <source>
        <dbReference type="PIRSR" id="PIRSR006615-2"/>
    </source>
</evidence>
<accession>A0A098R403</accession>
<evidence type="ECO:0000256" key="7">
    <source>
        <dbReference type="ARBA" id="ARBA00061580"/>
    </source>
</evidence>
<comment type="caution">
    <text evidence="11">The sequence shown here is derived from an EMBL/GenBank/DDBJ whole genome shotgun (WGS) entry which is preliminary data.</text>
</comment>
<comment type="function">
    <text evidence="8">Broad specificity carboxypetidase that releases amino acids sequentially from the C-terminus, including neutral, aromatic, polar and basic residues.</text>
</comment>
<reference evidence="11 12" key="1">
    <citation type="submission" date="2014-05" db="EMBL/GenBank/DDBJ databases">
        <title>De novo Genome Sequence of Spirocheata sp.</title>
        <authorList>
            <person name="Shivani Y."/>
            <person name="Subhash Y."/>
            <person name="Tushar L."/>
            <person name="Sasikala C."/>
            <person name="Ramana C.V."/>
        </authorList>
    </citation>
    <scope>NUCLEOTIDE SEQUENCE [LARGE SCALE GENOMIC DNA]</scope>
    <source>
        <strain evidence="11 12">JC230</strain>
    </source>
</reference>
<dbReference type="SUPFAM" id="SSF55486">
    <property type="entry name" value="Metalloproteases ('zincins'), catalytic domain"/>
    <property type="match status" value="1"/>
</dbReference>
<dbReference type="RefSeq" id="WP_037545982.1">
    <property type="nucleotide sequence ID" value="NZ_JNUP01000027.1"/>
</dbReference>
<evidence type="ECO:0000313" key="12">
    <source>
        <dbReference type="Proteomes" id="UP000029692"/>
    </source>
</evidence>
<dbReference type="STRING" id="1480694.DC28_03580"/>
<evidence type="ECO:0000256" key="1">
    <source>
        <dbReference type="ARBA" id="ARBA00022645"/>
    </source>
</evidence>
<dbReference type="PANTHER" id="PTHR34217">
    <property type="entry name" value="METAL-DEPENDENT CARBOXYPEPTIDASE"/>
    <property type="match status" value="1"/>
</dbReference>
<dbReference type="GO" id="GO:0004181">
    <property type="term" value="F:metallocarboxypeptidase activity"/>
    <property type="evidence" value="ECO:0007669"/>
    <property type="project" value="UniProtKB-UniRule"/>
</dbReference>
<keyword evidence="2 8" id="KW-0645">Protease</keyword>
<evidence type="ECO:0000256" key="4">
    <source>
        <dbReference type="ARBA" id="ARBA00022801"/>
    </source>
</evidence>
<dbReference type="PROSITE" id="PS52034">
    <property type="entry name" value="PEPTIDASE_M32"/>
    <property type="match status" value="1"/>
</dbReference>
<dbReference type="GO" id="GO:0008270">
    <property type="term" value="F:zinc ion binding"/>
    <property type="evidence" value="ECO:0007669"/>
    <property type="project" value="UniProtKB-ARBA"/>
</dbReference>
<evidence type="ECO:0000256" key="2">
    <source>
        <dbReference type="ARBA" id="ARBA00022670"/>
    </source>
</evidence>
<comment type="cofactor">
    <cofactor evidence="9">
        <name>Zn(2+)</name>
        <dbReference type="ChEBI" id="CHEBI:29105"/>
    </cofactor>
    <text evidence="9">Binds 1 zinc ion per subunit.</text>
</comment>
<keyword evidence="9" id="KW-0862">Zinc</keyword>
<dbReference type="GO" id="GO:0006508">
    <property type="term" value="P:proteolysis"/>
    <property type="evidence" value="ECO:0007669"/>
    <property type="project" value="UniProtKB-UniRule"/>
</dbReference>
<dbReference type="InterPro" id="IPR001333">
    <property type="entry name" value="Peptidase_M32_Taq"/>
</dbReference>
<gene>
    <name evidence="11" type="ORF">DC28_03580</name>
</gene>
<sequence length="520" mass="58539">MTEVQKKALESLKSIDREVYLLSHIGAALGWDQETYMPEEAVDERSEQGALLSSLGHSRVASDGLAEALEALGAGDFLLTEQGWAQAENSLAPGLTETDRALIRHVYRAHKRATCLPDSLVRELSQTTSKAQTVWAKARKQDDFESFRPYLEKIIDLKRQEAEAVGYGDHPYDALLDTYEPGMKTAEVQQVFDALGAELVPLVQAIKDAPQVDDSFLEKHYPVAGQEAFGYEVLNAMGYDLTRGRMDVTAHPFTTTLGTKDVRITTRYAENFFKTGIFSIIHEGGHALYEQGFSPEIAGTSLADGTSLGIHESQSRTWENMIGRSRPFWDHFLPRLASRFPENLKDVSSEAFYRGINKVEPSLIRVEADEVTYSLHVMLRFNLETRLITGEIAVKDLPELWRQESRRLLGIEPAKDADGVLQDVHWSFGLFGYFPTYALGNIIGAQFFQVMEQQLPDLQNMISRGDFAPILQWLRDAIHQYGSAKTAGELIRRITGGGLDSRPFMEYLRTKYRDVYRLSL</sequence>
<protein>
    <recommendedName>
        <fullName evidence="8">Metal-dependent carboxypeptidase</fullName>
        <ecNumber evidence="8">3.4.17.19</ecNumber>
    </recommendedName>
</protein>
<dbReference type="Proteomes" id="UP000029692">
    <property type="component" value="Unassembled WGS sequence"/>
</dbReference>
<evidence type="ECO:0000256" key="3">
    <source>
        <dbReference type="ARBA" id="ARBA00022723"/>
    </source>
</evidence>
<feature type="binding site" evidence="9">
    <location>
        <position position="282"/>
    </location>
    <ligand>
        <name>Zn(2+)</name>
        <dbReference type="ChEBI" id="CHEBI:29105"/>
        <note>catalytic</note>
    </ligand>
</feature>
<dbReference type="Pfam" id="PF02074">
    <property type="entry name" value="Peptidase_M32"/>
    <property type="match status" value="1"/>
</dbReference>
<dbReference type="CDD" id="cd06460">
    <property type="entry name" value="M32_Taq"/>
    <property type="match status" value="1"/>
</dbReference>
<keyword evidence="3 8" id="KW-0479">Metal-binding</keyword>
<evidence type="ECO:0000256" key="8">
    <source>
        <dbReference type="PIRNR" id="PIRNR006615"/>
    </source>
</evidence>
<dbReference type="Gene3D" id="1.10.1370.30">
    <property type="match status" value="1"/>
</dbReference>
<dbReference type="PANTHER" id="PTHR34217:SF1">
    <property type="entry name" value="CARBOXYPEPTIDASE 1"/>
    <property type="match status" value="1"/>
</dbReference>
<dbReference type="OrthoDB" id="9772308at2"/>
<evidence type="ECO:0000256" key="5">
    <source>
        <dbReference type="ARBA" id="ARBA00023049"/>
    </source>
</evidence>
<organism evidence="11 12">
    <name type="scientific">Spirochaeta lutea</name>
    <dbReference type="NCBI Taxonomy" id="1480694"/>
    <lineage>
        <taxon>Bacteria</taxon>
        <taxon>Pseudomonadati</taxon>
        <taxon>Spirochaetota</taxon>
        <taxon>Spirochaetia</taxon>
        <taxon>Spirochaetales</taxon>
        <taxon>Spirochaetaceae</taxon>
        <taxon>Spirochaeta</taxon>
    </lineage>
</organism>
<keyword evidence="4 8" id="KW-0378">Hydrolase</keyword>
<dbReference type="AlphaFoldDB" id="A0A098R403"/>
<evidence type="ECO:0000256" key="6">
    <source>
        <dbReference type="ARBA" id="ARBA00052755"/>
    </source>
</evidence>
<feature type="binding site" evidence="9">
    <location>
        <position position="312"/>
    </location>
    <ligand>
        <name>Zn(2+)</name>
        <dbReference type="ChEBI" id="CHEBI:29105"/>
        <note>catalytic</note>
    </ligand>
</feature>
<feature type="binding site" evidence="9">
    <location>
        <position position="286"/>
    </location>
    <ligand>
        <name>Zn(2+)</name>
        <dbReference type="ChEBI" id="CHEBI:29105"/>
        <note>catalytic</note>
    </ligand>
</feature>
<dbReference type="FunFam" id="1.10.1370.30:FF:000003">
    <property type="entry name" value="Thermostable carboxypeptidase 1"/>
    <property type="match status" value="1"/>
</dbReference>
<feature type="active site" description="Proton donor/acceptor" evidence="10">
    <location>
        <position position="283"/>
    </location>
</feature>
<evidence type="ECO:0000313" key="11">
    <source>
        <dbReference type="EMBL" id="KGE73472.1"/>
    </source>
</evidence>
<keyword evidence="5 8" id="KW-0482">Metalloprotease</keyword>
<keyword evidence="12" id="KW-1185">Reference proteome</keyword>
<name>A0A098R403_9SPIO</name>
<comment type="catalytic activity">
    <reaction evidence="6 8">
        <text>Release of a C-terminal amino acid with broad specificity, except for -Pro.</text>
        <dbReference type="EC" id="3.4.17.19"/>
    </reaction>
</comment>
<evidence type="ECO:0000256" key="9">
    <source>
        <dbReference type="PIRSR" id="PIRSR006615-1"/>
    </source>
</evidence>
<proteinExistence type="inferred from homology"/>
<comment type="similarity">
    <text evidence="7 8">Belongs to the peptidase M32 family.</text>
</comment>
<dbReference type="eggNOG" id="COG2317">
    <property type="taxonomic scope" value="Bacteria"/>
</dbReference>
<dbReference type="PRINTS" id="PR00998">
    <property type="entry name" value="CRBOXYPTASET"/>
</dbReference>
<dbReference type="EMBL" id="JNUP01000027">
    <property type="protein sequence ID" value="KGE73472.1"/>
    <property type="molecule type" value="Genomic_DNA"/>
</dbReference>